<dbReference type="InterPro" id="IPR029063">
    <property type="entry name" value="SAM-dependent_MTases_sf"/>
</dbReference>
<proteinExistence type="predicted"/>
<gene>
    <name evidence="1" type="ORF">A3F23_01180</name>
</gene>
<dbReference type="Pfam" id="PF13578">
    <property type="entry name" value="Methyltransf_24"/>
    <property type="match status" value="1"/>
</dbReference>
<reference evidence="1 2" key="1">
    <citation type="journal article" date="2016" name="Nat. Commun.">
        <title>Thousands of microbial genomes shed light on interconnected biogeochemical processes in an aquifer system.</title>
        <authorList>
            <person name="Anantharaman K."/>
            <person name="Brown C.T."/>
            <person name="Hug L.A."/>
            <person name="Sharon I."/>
            <person name="Castelle C.J."/>
            <person name="Probst A.J."/>
            <person name="Thomas B.C."/>
            <person name="Singh A."/>
            <person name="Wilkins M.J."/>
            <person name="Karaoz U."/>
            <person name="Brodie E.L."/>
            <person name="Williams K.H."/>
            <person name="Hubbard S.S."/>
            <person name="Banfield J.F."/>
        </authorList>
    </citation>
    <scope>NUCLEOTIDE SEQUENCE [LARGE SCALE GENOMIC DNA]</scope>
</reference>
<protein>
    <recommendedName>
        <fullName evidence="3">Class I SAM-dependent methyltransferase</fullName>
    </recommendedName>
</protein>
<dbReference type="Gene3D" id="3.40.50.150">
    <property type="entry name" value="Vaccinia Virus protein VP39"/>
    <property type="match status" value="1"/>
</dbReference>
<dbReference type="Proteomes" id="UP000177723">
    <property type="component" value="Unassembled WGS sequence"/>
</dbReference>
<name>A0A1F5WNR4_9BACT</name>
<evidence type="ECO:0000313" key="1">
    <source>
        <dbReference type="EMBL" id="OGF77244.1"/>
    </source>
</evidence>
<dbReference type="SUPFAM" id="SSF53335">
    <property type="entry name" value="S-adenosyl-L-methionine-dependent methyltransferases"/>
    <property type="match status" value="1"/>
</dbReference>
<organism evidence="1 2">
    <name type="scientific">Candidatus Giovannonibacteria bacterium RIFCSPHIGHO2_12_FULL_43_15</name>
    <dbReference type="NCBI Taxonomy" id="1798341"/>
    <lineage>
        <taxon>Bacteria</taxon>
        <taxon>Candidatus Giovannoniibacteriota</taxon>
    </lineage>
</organism>
<dbReference type="EMBL" id="MFHT01000026">
    <property type="protein sequence ID" value="OGF77244.1"/>
    <property type="molecule type" value="Genomic_DNA"/>
</dbReference>
<evidence type="ECO:0000313" key="2">
    <source>
        <dbReference type="Proteomes" id="UP000177723"/>
    </source>
</evidence>
<dbReference type="AlphaFoldDB" id="A0A1F5WNR4"/>
<accession>A0A1F5WNR4</accession>
<sequence length="231" mass="26748">MFDFANYTNGVEGWLTEDEGLFLYEITKNVKEENAAVEIGSWKGKSTICIAKGLNDGRKGKVYAIDPHTGSPEHRNIFGKVDTFKEFEENISNKEVNSFVMAIRDTSENASKKFELPVEFIFIDGDHDLRAVAKDFESWFPKVIDGGTIAFHDSWNFIGPNILTACLLLFSPKVKNPGLINRITYFEKTEKNSMLDRFRNIKFLLHRTMFALKIFIYKNRKKLRKFIRNRI</sequence>
<comment type="caution">
    <text evidence="1">The sequence shown here is derived from an EMBL/GenBank/DDBJ whole genome shotgun (WGS) entry which is preliminary data.</text>
</comment>
<evidence type="ECO:0008006" key="3">
    <source>
        <dbReference type="Google" id="ProtNLM"/>
    </source>
</evidence>